<dbReference type="OrthoDB" id="1431247at2759"/>
<organism evidence="6 7">
    <name type="scientific">Seminavis robusta</name>
    <dbReference type="NCBI Taxonomy" id="568900"/>
    <lineage>
        <taxon>Eukaryota</taxon>
        <taxon>Sar</taxon>
        <taxon>Stramenopiles</taxon>
        <taxon>Ochrophyta</taxon>
        <taxon>Bacillariophyta</taxon>
        <taxon>Bacillariophyceae</taxon>
        <taxon>Bacillariophycidae</taxon>
        <taxon>Naviculales</taxon>
        <taxon>Naviculaceae</taxon>
        <taxon>Seminavis</taxon>
    </lineage>
</organism>
<dbReference type="InterPro" id="IPR008978">
    <property type="entry name" value="HSP20-like_chaperone"/>
</dbReference>
<proteinExistence type="inferred from homology"/>
<dbReference type="PANTHER" id="PTHR11527">
    <property type="entry name" value="HEAT-SHOCK PROTEIN 20 FAMILY MEMBER"/>
    <property type="match status" value="1"/>
</dbReference>
<keyword evidence="7" id="KW-1185">Reference proteome</keyword>
<comment type="caution">
    <text evidence="6">The sequence shown here is derived from an EMBL/GenBank/DDBJ whole genome shotgun (WGS) entry which is preliminary data.</text>
</comment>
<gene>
    <name evidence="6" type="ORF">SEMRO_559_G166570.1</name>
</gene>
<dbReference type="AlphaFoldDB" id="A0A9N8E1Q9"/>
<dbReference type="Proteomes" id="UP001153069">
    <property type="component" value="Unassembled WGS sequence"/>
</dbReference>
<comment type="similarity">
    <text evidence="2 3">Belongs to the small heat shock protein (HSP20) family.</text>
</comment>
<name>A0A9N8E1Q9_9STRA</name>
<evidence type="ECO:0000259" key="5">
    <source>
        <dbReference type="PROSITE" id="PS01031"/>
    </source>
</evidence>
<evidence type="ECO:0000256" key="1">
    <source>
        <dbReference type="ARBA" id="ARBA00023016"/>
    </source>
</evidence>
<dbReference type="CDD" id="cd06464">
    <property type="entry name" value="ACD_sHsps-like"/>
    <property type="match status" value="1"/>
</dbReference>
<evidence type="ECO:0000313" key="7">
    <source>
        <dbReference type="Proteomes" id="UP001153069"/>
    </source>
</evidence>
<dbReference type="InterPro" id="IPR002068">
    <property type="entry name" value="A-crystallin/Hsp20_dom"/>
</dbReference>
<evidence type="ECO:0000256" key="4">
    <source>
        <dbReference type="SAM" id="MobiDB-lite"/>
    </source>
</evidence>
<sequence length="250" mass="27560">MKFSAPVLAAVASMYTSVEGYSLWGPTTFFEPSFSTLAPMRKRQRALTRSFDDSFKQFDDTFRQLSPQYEIANNNEQLRISMDLPGVKIEDCDVSVEDGGKVLTIRGRRRARTDESSFTSKFSQSFSLDPMIDVDNMSANLMDGVLTVTAPKDMKRLEENIKSIPISPSAPPKFEAPQLSATSEEQEEVGVEAPAAVEEHDEAKVETSAAVEDGDEVVDLDSAEEVVAKDTSDDGDDHKAEKDADTDKEL</sequence>
<dbReference type="InterPro" id="IPR031107">
    <property type="entry name" value="Small_HSP"/>
</dbReference>
<feature type="compositionally biased region" description="Basic and acidic residues" evidence="4">
    <location>
        <begin position="226"/>
        <end position="250"/>
    </location>
</feature>
<evidence type="ECO:0000256" key="2">
    <source>
        <dbReference type="PROSITE-ProRule" id="PRU00285"/>
    </source>
</evidence>
<dbReference type="PROSITE" id="PS01031">
    <property type="entry name" value="SHSP"/>
    <property type="match status" value="1"/>
</dbReference>
<dbReference type="Gene3D" id="2.60.40.790">
    <property type="match status" value="1"/>
</dbReference>
<evidence type="ECO:0000313" key="6">
    <source>
        <dbReference type="EMBL" id="CAB9512883.1"/>
    </source>
</evidence>
<reference evidence="6" key="1">
    <citation type="submission" date="2020-06" db="EMBL/GenBank/DDBJ databases">
        <authorList>
            <consortium name="Plant Systems Biology data submission"/>
        </authorList>
    </citation>
    <scope>NUCLEOTIDE SEQUENCE</scope>
    <source>
        <strain evidence="6">D6</strain>
    </source>
</reference>
<dbReference type="EMBL" id="CAICTM010000558">
    <property type="protein sequence ID" value="CAB9512883.1"/>
    <property type="molecule type" value="Genomic_DNA"/>
</dbReference>
<protein>
    <submittedName>
        <fullName evidence="6">KDa class I heat shock protein</fullName>
    </submittedName>
</protein>
<evidence type="ECO:0000256" key="3">
    <source>
        <dbReference type="RuleBase" id="RU003616"/>
    </source>
</evidence>
<dbReference type="Pfam" id="PF00011">
    <property type="entry name" value="HSP20"/>
    <property type="match status" value="1"/>
</dbReference>
<feature type="region of interest" description="Disordered" evidence="4">
    <location>
        <begin position="163"/>
        <end position="250"/>
    </location>
</feature>
<feature type="compositionally biased region" description="Acidic residues" evidence="4">
    <location>
        <begin position="212"/>
        <end position="224"/>
    </location>
</feature>
<dbReference type="SUPFAM" id="SSF49764">
    <property type="entry name" value="HSP20-like chaperones"/>
    <property type="match status" value="1"/>
</dbReference>
<accession>A0A9N8E1Q9</accession>
<feature type="domain" description="SHSP" evidence="5">
    <location>
        <begin position="60"/>
        <end position="169"/>
    </location>
</feature>
<keyword evidence="1 6" id="KW-0346">Stress response</keyword>